<evidence type="ECO:0000313" key="5">
    <source>
        <dbReference type="Proteomes" id="UP000242457"/>
    </source>
</evidence>
<organism evidence="4 5">
    <name type="scientific">Apis cerana cerana</name>
    <name type="common">Oriental honeybee</name>
    <dbReference type="NCBI Taxonomy" id="94128"/>
    <lineage>
        <taxon>Eukaryota</taxon>
        <taxon>Metazoa</taxon>
        <taxon>Ecdysozoa</taxon>
        <taxon>Arthropoda</taxon>
        <taxon>Hexapoda</taxon>
        <taxon>Insecta</taxon>
        <taxon>Pterygota</taxon>
        <taxon>Neoptera</taxon>
        <taxon>Endopterygota</taxon>
        <taxon>Hymenoptera</taxon>
        <taxon>Apocrita</taxon>
        <taxon>Aculeata</taxon>
        <taxon>Apoidea</taxon>
        <taxon>Anthophila</taxon>
        <taxon>Apidae</taxon>
        <taxon>Apis</taxon>
    </lineage>
</organism>
<evidence type="ECO:0000256" key="2">
    <source>
        <dbReference type="ARBA" id="ARBA00022801"/>
    </source>
</evidence>
<dbReference type="PRINTS" id="PR00111">
    <property type="entry name" value="ABHYDROLASE"/>
</dbReference>
<dbReference type="SUPFAM" id="SSF53474">
    <property type="entry name" value="alpha/beta-Hydrolases"/>
    <property type="match status" value="2"/>
</dbReference>
<proteinExistence type="inferred from homology"/>
<gene>
    <name evidence="4" type="ORF">APICC_00604</name>
</gene>
<dbReference type="STRING" id="94128.A0A2A3EPK5"/>
<feature type="domain" description="AB hydrolase-1" evidence="3">
    <location>
        <begin position="117"/>
        <end position="221"/>
    </location>
</feature>
<dbReference type="Pfam" id="PF00561">
    <property type="entry name" value="Abhydrolase_1"/>
    <property type="match status" value="1"/>
</dbReference>
<evidence type="ECO:0000256" key="1">
    <source>
        <dbReference type="ARBA" id="ARBA00008645"/>
    </source>
</evidence>
<dbReference type="AlphaFoldDB" id="A0A2A3EPK5"/>
<name>A0A2A3EPK5_APICC</name>
<evidence type="ECO:0000259" key="3">
    <source>
        <dbReference type="Pfam" id="PF00561"/>
    </source>
</evidence>
<dbReference type="PANTHER" id="PTHR43798">
    <property type="entry name" value="MONOACYLGLYCEROL LIPASE"/>
    <property type="match status" value="1"/>
</dbReference>
<comment type="similarity">
    <text evidence="1">Belongs to the AB hydrolase superfamily.</text>
</comment>
<dbReference type="InterPro" id="IPR029058">
    <property type="entry name" value="AB_hydrolase_fold"/>
</dbReference>
<dbReference type="Gene3D" id="3.40.50.1820">
    <property type="entry name" value="alpha/beta hydrolase"/>
    <property type="match status" value="2"/>
</dbReference>
<dbReference type="GO" id="GO:0016020">
    <property type="term" value="C:membrane"/>
    <property type="evidence" value="ECO:0007669"/>
    <property type="project" value="TreeGrafter"/>
</dbReference>
<dbReference type="InterPro" id="IPR000073">
    <property type="entry name" value="AB_hydrolase_1"/>
</dbReference>
<reference evidence="4 5" key="1">
    <citation type="submission" date="2014-07" db="EMBL/GenBank/DDBJ databases">
        <title>Genomic and transcriptomic analysis on Apis cerana provide comprehensive insights into honey bee biology.</title>
        <authorList>
            <person name="Diao Q."/>
            <person name="Sun L."/>
            <person name="Zheng H."/>
            <person name="Zheng H."/>
            <person name="Xu S."/>
            <person name="Wang S."/>
            <person name="Zeng Z."/>
            <person name="Hu F."/>
            <person name="Su S."/>
            <person name="Wu J."/>
        </authorList>
    </citation>
    <scope>NUCLEOTIDE SEQUENCE [LARGE SCALE GENOMIC DNA]</scope>
    <source>
        <tissue evidence="4">Pupae without intestine</tissue>
    </source>
</reference>
<keyword evidence="2 4" id="KW-0378">Hydrolase</keyword>
<dbReference type="OrthoDB" id="190201at2759"/>
<sequence>MNTVDKASDSTESINGHKVHNVEEIQIPVPWGYLSGKWWGPMDQQPIVAIHGWQDNAGTFDKLIPLLPSNVAILAIDLPGHGLSSHLPSGQFYYVFWDGLVILPNKSKWWGPKGIQPIVALHGRQDNAGSFDTLIPLLCDEISVLCLDMPGHGLSSHYPKSQYYYVYWDGIILLRRIVKYFKWKKSALKVKLLGHSLGGAISFLYAAFYPDEVEFMISLDIASPSVKDTAKNVAILSDSIDKFLKYELLQSDSIPSYSYDEVLSIVEDAYKGSITRESAIILMKRGLRPANESERYYFSRDPRLKVSALGTISLDMVLVYATRIKCAYLNIRAIPGLKLDYPESYDKVLDQIKIGAKRFEYHKVEGTHHVHLNYPEKIAPIINSFIST</sequence>
<dbReference type="EMBL" id="KZ288198">
    <property type="protein sequence ID" value="PBC33695.1"/>
    <property type="molecule type" value="Genomic_DNA"/>
</dbReference>
<dbReference type="GO" id="GO:0016787">
    <property type="term" value="F:hydrolase activity"/>
    <property type="evidence" value="ECO:0007669"/>
    <property type="project" value="UniProtKB-KW"/>
</dbReference>
<dbReference type="InterPro" id="IPR050266">
    <property type="entry name" value="AB_hydrolase_sf"/>
</dbReference>
<dbReference type="Proteomes" id="UP000242457">
    <property type="component" value="Unassembled WGS sequence"/>
</dbReference>
<protein>
    <submittedName>
        <fullName evidence="4">Serine hydrolase</fullName>
    </submittedName>
</protein>
<dbReference type="PANTHER" id="PTHR43798:SF14">
    <property type="entry name" value="SERINE HYDROLASE-LIKE PROTEIN DDB_G0286239"/>
    <property type="match status" value="1"/>
</dbReference>
<accession>A0A2A3EPK5</accession>
<evidence type="ECO:0000313" key="4">
    <source>
        <dbReference type="EMBL" id="PBC33695.1"/>
    </source>
</evidence>
<keyword evidence="5" id="KW-1185">Reference proteome</keyword>